<dbReference type="Gene3D" id="1.10.12.10">
    <property type="entry name" value="Lyase 2-enoyl-coa Hydratase, Chain A, domain 2"/>
    <property type="match status" value="1"/>
</dbReference>
<dbReference type="SUPFAM" id="SSF52096">
    <property type="entry name" value="ClpP/crotonase"/>
    <property type="match status" value="1"/>
</dbReference>
<dbReference type="InParanoid" id="A0A6P7GZP6"/>
<dbReference type="PANTHER" id="PTHR43684">
    <property type="match status" value="1"/>
</dbReference>
<organism evidence="4">
    <name type="scientific">Diabrotica virgifera virgifera</name>
    <name type="common">western corn rootworm</name>
    <dbReference type="NCBI Taxonomy" id="50390"/>
    <lineage>
        <taxon>Eukaryota</taxon>
        <taxon>Metazoa</taxon>
        <taxon>Ecdysozoa</taxon>
        <taxon>Arthropoda</taxon>
        <taxon>Hexapoda</taxon>
        <taxon>Insecta</taxon>
        <taxon>Pterygota</taxon>
        <taxon>Neoptera</taxon>
        <taxon>Endopterygota</taxon>
        <taxon>Coleoptera</taxon>
        <taxon>Polyphaga</taxon>
        <taxon>Cucujiformia</taxon>
        <taxon>Chrysomeloidea</taxon>
        <taxon>Chrysomelidae</taxon>
        <taxon>Galerucinae</taxon>
        <taxon>Diabroticina</taxon>
        <taxon>Diabroticites</taxon>
        <taxon>Diabrotica</taxon>
    </lineage>
</organism>
<dbReference type="RefSeq" id="XP_028150943.1">
    <property type="nucleotide sequence ID" value="XM_028295142.1"/>
</dbReference>
<accession>A0A6P7GZP6</accession>
<protein>
    <submittedName>
        <fullName evidence="4">Enoyl-CoA delta isomerase 2, mitochondrial</fullName>
    </submittedName>
</protein>
<proteinExistence type="predicted"/>
<dbReference type="InterPro" id="IPR029045">
    <property type="entry name" value="ClpP/crotonase-like_dom_sf"/>
</dbReference>
<dbReference type="InterPro" id="IPR001753">
    <property type="entry name" value="Enoyl-CoA_hydra/iso"/>
</dbReference>
<dbReference type="Gene3D" id="3.90.226.10">
    <property type="entry name" value="2-enoyl-CoA Hydratase, Chain A, domain 1"/>
    <property type="match status" value="1"/>
</dbReference>
<dbReference type="PANTHER" id="PTHR43684:SF1">
    <property type="entry name" value="ENOYL-COA DELTA ISOMERASE 2"/>
    <property type="match status" value="1"/>
</dbReference>
<name>A0A6P7GZP6_DIAVI</name>
<dbReference type="InterPro" id="IPR051053">
    <property type="entry name" value="ECH/Chromodomain_protein"/>
</dbReference>
<dbReference type="Pfam" id="PF00378">
    <property type="entry name" value="ECH_1"/>
    <property type="match status" value="1"/>
</dbReference>
<dbReference type="FunCoup" id="A0A6P7GZP6">
    <property type="interactions" value="629"/>
</dbReference>
<evidence type="ECO:0000313" key="4">
    <source>
        <dbReference type="RefSeq" id="XP_028150943.1"/>
    </source>
</evidence>
<dbReference type="CDD" id="cd06558">
    <property type="entry name" value="crotonase-like"/>
    <property type="match status" value="1"/>
</dbReference>
<comment type="subcellular location">
    <subcellularLocation>
        <location evidence="1">Peroxisome</location>
    </subcellularLocation>
</comment>
<dbReference type="InterPro" id="IPR014748">
    <property type="entry name" value="Enoyl-CoA_hydra_C"/>
</dbReference>
<keyword evidence="2" id="KW-0576">Peroxisome</keyword>
<evidence type="ECO:0000256" key="3">
    <source>
        <dbReference type="ARBA" id="ARBA00023235"/>
    </source>
</evidence>
<keyword evidence="3 4" id="KW-0413">Isomerase</keyword>
<dbReference type="GO" id="GO:0004165">
    <property type="term" value="F:delta(3)-delta(2)-enoyl-CoA isomerase activity"/>
    <property type="evidence" value="ECO:0007669"/>
    <property type="project" value="UniProtKB-ARBA"/>
</dbReference>
<evidence type="ECO:0000256" key="1">
    <source>
        <dbReference type="ARBA" id="ARBA00004275"/>
    </source>
</evidence>
<evidence type="ECO:0000256" key="2">
    <source>
        <dbReference type="ARBA" id="ARBA00023140"/>
    </source>
</evidence>
<sequence length="250" mass="27738">MALILESFRGGVKTITINRPKKKNALNRDMYLRIGEILNEDAKNDEIVVTILTGAGDYFTSGNDLSSISFNSGPDEAIKPVEDMVKAFINYPKLIICIVNGVAIGIGATIVALCDIVYASDKAAFDTPFLKLGLCVEGTSSLNFPLILGRSLASEIFFLNRRLTAQEALHYGLVSRIIPHNDLNNYINDLHKYGKLAVGTVKRNKAAIMANFRQQFHECNKRELEVLKECVNSEDFAKSMAQWFASRSKL</sequence>
<dbReference type="AlphaFoldDB" id="A0A6P7GZP6"/>
<dbReference type="GO" id="GO:0005777">
    <property type="term" value="C:peroxisome"/>
    <property type="evidence" value="ECO:0007669"/>
    <property type="project" value="UniProtKB-SubCell"/>
</dbReference>
<reference evidence="4" key="1">
    <citation type="submission" date="2025-08" db="UniProtKB">
        <authorList>
            <consortium name="RefSeq"/>
        </authorList>
    </citation>
    <scope>IDENTIFICATION</scope>
</reference>
<gene>
    <name evidence="4" type="primary">LOC114344302</name>
</gene>